<evidence type="ECO:0000313" key="2">
    <source>
        <dbReference type="EMBL" id="KZP33639.1"/>
    </source>
</evidence>
<feature type="compositionally biased region" description="Polar residues" evidence="1">
    <location>
        <begin position="184"/>
        <end position="197"/>
    </location>
</feature>
<proteinExistence type="predicted"/>
<dbReference type="EMBL" id="KV417482">
    <property type="protein sequence ID" value="KZP33639.1"/>
    <property type="molecule type" value="Genomic_DNA"/>
</dbReference>
<dbReference type="Proteomes" id="UP000076532">
    <property type="component" value="Unassembled WGS sequence"/>
</dbReference>
<reference evidence="2 3" key="1">
    <citation type="journal article" date="2016" name="Mol. Biol. Evol.">
        <title>Comparative Genomics of Early-Diverging Mushroom-Forming Fungi Provides Insights into the Origins of Lignocellulose Decay Capabilities.</title>
        <authorList>
            <person name="Nagy L.G."/>
            <person name="Riley R."/>
            <person name="Tritt A."/>
            <person name="Adam C."/>
            <person name="Daum C."/>
            <person name="Floudas D."/>
            <person name="Sun H."/>
            <person name="Yadav J.S."/>
            <person name="Pangilinan J."/>
            <person name="Larsson K.H."/>
            <person name="Matsuura K."/>
            <person name="Barry K."/>
            <person name="Labutti K."/>
            <person name="Kuo R."/>
            <person name="Ohm R.A."/>
            <person name="Bhattacharya S.S."/>
            <person name="Shirouzu T."/>
            <person name="Yoshinaga Y."/>
            <person name="Martin F.M."/>
            <person name="Grigoriev I.V."/>
            <person name="Hibbett D.S."/>
        </authorList>
    </citation>
    <scope>NUCLEOTIDE SEQUENCE [LARGE SCALE GENOMIC DNA]</scope>
    <source>
        <strain evidence="2 3">CBS 109695</strain>
    </source>
</reference>
<accession>A0A166WDA7</accession>
<feature type="region of interest" description="Disordered" evidence="1">
    <location>
        <begin position="176"/>
        <end position="205"/>
    </location>
</feature>
<sequence length="223" mass="24501">MPWPPSIHACHKDTTADIIHYGPWNVKTSVELKFLLSVVFAVVYCRPPLLRNHHIFPARPLRTLPACSLLSDLKVGKHIKDLLVARLIGSGLIGLVVSAVNLSGLLGLSVSTAFSEALSAALSVSGWVFDAWGVGDMQGVEVRYIGMADMQEAALFPSHQLACNWYTDECRSGHRQRTGKEYTQVENRSDSGSCSFDRSNESKGGRGGAFSWLIRYTHSENKI</sequence>
<evidence type="ECO:0000313" key="3">
    <source>
        <dbReference type="Proteomes" id="UP000076532"/>
    </source>
</evidence>
<gene>
    <name evidence="2" type="ORF">FIBSPDRAFT_924589</name>
</gene>
<name>A0A166WDA7_9AGAM</name>
<keyword evidence="3" id="KW-1185">Reference proteome</keyword>
<evidence type="ECO:0000256" key="1">
    <source>
        <dbReference type="SAM" id="MobiDB-lite"/>
    </source>
</evidence>
<organism evidence="2 3">
    <name type="scientific">Athelia psychrophila</name>
    <dbReference type="NCBI Taxonomy" id="1759441"/>
    <lineage>
        <taxon>Eukaryota</taxon>
        <taxon>Fungi</taxon>
        <taxon>Dikarya</taxon>
        <taxon>Basidiomycota</taxon>
        <taxon>Agaricomycotina</taxon>
        <taxon>Agaricomycetes</taxon>
        <taxon>Agaricomycetidae</taxon>
        <taxon>Atheliales</taxon>
        <taxon>Atheliaceae</taxon>
        <taxon>Athelia</taxon>
    </lineage>
</organism>
<protein>
    <submittedName>
        <fullName evidence="2">Uncharacterized protein</fullName>
    </submittedName>
</protein>
<dbReference type="AlphaFoldDB" id="A0A166WDA7"/>